<dbReference type="SMART" id="SM00248">
    <property type="entry name" value="ANK"/>
    <property type="match status" value="4"/>
</dbReference>
<accession>A0A4Z2I8I9</accession>
<dbReference type="Pfam" id="PF00023">
    <property type="entry name" value="Ank"/>
    <property type="match status" value="1"/>
</dbReference>
<dbReference type="PROSITE" id="PS50297">
    <property type="entry name" value="ANK_REP_REGION"/>
    <property type="match status" value="3"/>
</dbReference>
<protein>
    <submittedName>
        <fullName evidence="6">Espin</fullName>
    </submittedName>
</protein>
<comment type="subcellular location">
    <subcellularLocation>
        <location evidence="1">Cell projection</location>
        <location evidence="1">Stereocilium</location>
    </subcellularLocation>
</comment>
<keyword evidence="7" id="KW-1185">Reference proteome</keyword>
<sequence>MDPNVLIGCANESEINAPNNPPEAESEVCLLPEAFTVCSCFQDRDAAGAAALHLAARFGCAEVIRWLLSVGGGAEVETNCGAVPAHYAAANGDLACLQLLVQQAPGCVDRQTFTGATPLYLACQQGHLHVAEHLVNDCGADVHLRAHDGMTCLHAAAHMGHHAVVVWLVSRGAARTFPTT</sequence>
<gene>
    <name evidence="6" type="primary">ESPN_0</name>
    <name evidence="6" type="ORF">EYF80_015635</name>
</gene>
<dbReference type="InterPro" id="IPR052420">
    <property type="entry name" value="Espin/Espin-like"/>
</dbReference>
<keyword evidence="2" id="KW-0677">Repeat</keyword>
<dbReference type="GO" id="GO:0051015">
    <property type="term" value="F:actin filament binding"/>
    <property type="evidence" value="ECO:0007669"/>
    <property type="project" value="TreeGrafter"/>
</dbReference>
<dbReference type="InterPro" id="IPR002110">
    <property type="entry name" value="Ankyrin_rpt"/>
</dbReference>
<dbReference type="GO" id="GO:0032420">
    <property type="term" value="C:stereocilium"/>
    <property type="evidence" value="ECO:0007669"/>
    <property type="project" value="UniProtKB-SubCell"/>
</dbReference>
<dbReference type="OrthoDB" id="10261302at2759"/>
<feature type="repeat" description="ANK" evidence="5">
    <location>
        <begin position="47"/>
        <end position="79"/>
    </location>
</feature>
<feature type="repeat" description="ANK" evidence="5">
    <location>
        <begin position="148"/>
        <end position="173"/>
    </location>
</feature>
<proteinExistence type="predicted"/>
<evidence type="ECO:0000256" key="4">
    <source>
        <dbReference type="ARBA" id="ARBA00023043"/>
    </source>
</evidence>
<dbReference type="AlphaFoldDB" id="A0A4Z2I8I9"/>
<dbReference type="InterPro" id="IPR036770">
    <property type="entry name" value="Ankyrin_rpt-contain_sf"/>
</dbReference>
<organism evidence="6 7">
    <name type="scientific">Liparis tanakae</name>
    <name type="common">Tanaka's snailfish</name>
    <dbReference type="NCBI Taxonomy" id="230148"/>
    <lineage>
        <taxon>Eukaryota</taxon>
        <taxon>Metazoa</taxon>
        <taxon>Chordata</taxon>
        <taxon>Craniata</taxon>
        <taxon>Vertebrata</taxon>
        <taxon>Euteleostomi</taxon>
        <taxon>Actinopterygii</taxon>
        <taxon>Neopterygii</taxon>
        <taxon>Teleostei</taxon>
        <taxon>Neoteleostei</taxon>
        <taxon>Acanthomorphata</taxon>
        <taxon>Eupercaria</taxon>
        <taxon>Perciformes</taxon>
        <taxon>Cottioidei</taxon>
        <taxon>Cottales</taxon>
        <taxon>Liparidae</taxon>
        <taxon>Liparis</taxon>
    </lineage>
</organism>
<dbReference type="EMBL" id="SRLO01000117">
    <property type="protein sequence ID" value="TNN74190.1"/>
    <property type="molecule type" value="Genomic_DNA"/>
</dbReference>
<evidence type="ECO:0000256" key="5">
    <source>
        <dbReference type="PROSITE-ProRule" id="PRU00023"/>
    </source>
</evidence>
<comment type="caution">
    <text evidence="6">The sequence shown here is derived from an EMBL/GenBank/DDBJ whole genome shotgun (WGS) entry which is preliminary data.</text>
</comment>
<dbReference type="GO" id="GO:0007605">
    <property type="term" value="P:sensory perception of sound"/>
    <property type="evidence" value="ECO:0007669"/>
    <property type="project" value="UniProtKB-KW"/>
</dbReference>
<keyword evidence="3" id="KW-1009">Hearing</keyword>
<dbReference type="Gene3D" id="1.25.40.20">
    <property type="entry name" value="Ankyrin repeat-containing domain"/>
    <property type="match status" value="1"/>
</dbReference>
<dbReference type="GO" id="GO:0051017">
    <property type="term" value="P:actin filament bundle assembly"/>
    <property type="evidence" value="ECO:0007669"/>
    <property type="project" value="TreeGrafter"/>
</dbReference>
<reference evidence="6 7" key="1">
    <citation type="submission" date="2019-03" db="EMBL/GenBank/DDBJ databases">
        <title>First draft genome of Liparis tanakae, snailfish: a comprehensive survey of snailfish specific genes.</title>
        <authorList>
            <person name="Kim W."/>
            <person name="Song I."/>
            <person name="Jeong J.-H."/>
            <person name="Kim D."/>
            <person name="Kim S."/>
            <person name="Ryu S."/>
            <person name="Song J.Y."/>
            <person name="Lee S.K."/>
        </authorList>
    </citation>
    <scope>NUCLEOTIDE SEQUENCE [LARGE SCALE GENOMIC DNA]</scope>
    <source>
        <tissue evidence="6">Muscle</tissue>
    </source>
</reference>
<name>A0A4Z2I8I9_9TELE</name>
<dbReference type="PROSITE" id="PS50088">
    <property type="entry name" value="ANK_REPEAT"/>
    <property type="match status" value="3"/>
</dbReference>
<evidence type="ECO:0000256" key="2">
    <source>
        <dbReference type="ARBA" id="ARBA00022737"/>
    </source>
</evidence>
<evidence type="ECO:0000256" key="3">
    <source>
        <dbReference type="ARBA" id="ARBA00022740"/>
    </source>
</evidence>
<evidence type="ECO:0000256" key="1">
    <source>
        <dbReference type="ARBA" id="ARBA00004645"/>
    </source>
</evidence>
<dbReference type="PANTHER" id="PTHR24153">
    <property type="entry name" value="ESPIN"/>
    <property type="match status" value="1"/>
</dbReference>
<dbReference type="Proteomes" id="UP000314294">
    <property type="component" value="Unassembled WGS sequence"/>
</dbReference>
<dbReference type="Pfam" id="PF12796">
    <property type="entry name" value="Ank_2"/>
    <property type="match status" value="1"/>
</dbReference>
<keyword evidence="4 5" id="KW-0040">ANK repeat</keyword>
<dbReference type="SUPFAM" id="SSF48403">
    <property type="entry name" value="Ankyrin repeat"/>
    <property type="match status" value="1"/>
</dbReference>
<evidence type="ECO:0000313" key="6">
    <source>
        <dbReference type="EMBL" id="TNN74190.1"/>
    </source>
</evidence>
<feature type="repeat" description="ANK" evidence="5">
    <location>
        <begin position="114"/>
        <end position="147"/>
    </location>
</feature>
<evidence type="ECO:0000313" key="7">
    <source>
        <dbReference type="Proteomes" id="UP000314294"/>
    </source>
</evidence>
<dbReference type="PANTHER" id="PTHR24153:SF0">
    <property type="entry name" value="ESPIN-LIKE PROTEIN"/>
    <property type="match status" value="1"/>
</dbReference>
<dbReference type="GO" id="GO:0005737">
    <property type="term" value="C:cytoplasm"/>
    <property type="evidence" value="ECO:0007669"/>
    <property type="project" value="TreeGrafter"/>
</dbReference>